<dbReference type="EMBL" id="CP096034">
    <property type="protein sequence ID" value="UPM56258.1"/>
    <property type="molecule type" value="Genomic_DNA"/>
</dbReference>
<evidence type="ECO:0000313" key="3">
    <source>
        <dbReference type="EMBL" id="UPM56258.1"/>
    </source>
</evidence>
<protein>
    <recommendedName>
        <fullName evidence="5">ATP synthase F0 subunit 8</fullName>
    </recommendedName>
</protein>
<evidence type="ECO:0000256" key="2">
    <source>
        <dbReference type="SAM" id="Phobius"/>
    </source>
</evidence>
<feature type="region of interest" description="Disordered" evidence="1">
    <location>
        <begin position="28"/>
        <end position="55"/>
    </location>
</feature>
<evidence type="ECO:0008006" key="5">
    <source>
        <dbReference type="Google" id="ProtNLM"/>
    </source>
</evidence>
<keyword evidence="2" id="KW-0472">Membrane</keyword>
<dbReference type="RefSeq" id="WP_248269165.1">
    <property type="nucleotide sequence ID" value="NZ_CP096034.1"/>
</dbReference>
<feature type="compositionally biased region" description="Basic and acidic residues" evidence="1">
    <location>
        <begin position="30"/>
        <end position="55"/>
    </location>
</feature>
<dbReference type="Proteomes" id="UP000830639">
    <property type="component" value="Chromosome"/>
</dbReference>
<gene>
    <name evidence="3" type="ORF">MY490_10655</name>
</gene>
<proteinExistence type="predicted"/>
<feature type="transmembrane region" description="Helical" evidence="2">
    <location>
        <begin position="6"/>
        <end position="23"/>
    </location>
</feature>
<keyword evidence="2" id="KW-0812">Transmembrane</keyword>
<evidence type="ECO:0000313" key="4">
    <source>
        <dbReference type="Proteomes" id="UP000830639"/>
    </source>
</evidence>
<accession>A0ABY4JTU8</accession>
<sequence length="55" mass="6513">MTLFGYLFWGFIVVAIAFGFFMQKKFGTKAPDKSESQKLHEEITRQTHNNDRPRF</sequence>
<keyword evidence="2" id="KW-1133">Transmembrane helix</keyword>
<reference evidence="3 4" key="1">
    <citation type="submission" date="2022-04" db="EMBL/GenBank/DDBJ databases">
        <title>Mechanism of arsenic methylation and mitigation arsenic toxicity by Bacillus sp. LH14 from an Arsenic-Contaminated Paddy Soil.</title>
        <authorList>
            <person name="Wang D."/>
        </authorList>
    </citation>
    <scope>NUCLEOTIDE SEQUENCE [LARGE SCALE GENOMIC DNA]</scope>
    <source>
        <strain evidence="3 4">LH14</strain>
    </source>
</reference>
<keyword evidence="4" id="KW-1185">Reference proteome</keyword>
<name>A0ABY4JTU8_9BACI</name>
<evidence type="ECO:0000256" key="1">
    <source>
        <dbReference type="SAM" id="MobiDB-lite"/>
    </source>
</evidence>
<organism evidence="3 4">
    <name type="scientific">Gottfriedia acidiceleris</name>
    <dbReference type="NCBI Taxonomy" id="371036"/>
    <lineage>
        <taxon>Bacteria</taxon>
        <taxon>Bacillati</taxon>
        <taxon>Bacillota</taxon>
        <taxon>Bacilli</taxon>
        <taxon>Bacillales</taxon>
        <taxon>Bacillaceae</taxon>
        <taxon>Gottfriedia</taxon>
    </lineage>
</organism>